<comment type="caution">
    <text evidence="2">The sequence shown here is derived from an EMBL/GenBank/DDBJ whole genome shotgun (WGS) entry which is preliminary data.</text>
</comment>
<dbReference type="SUPFAM" id="SSF53300">
    <property type="entry name" value="vWA-like"/>
    <property type="match status" value="1"/>
</dbReference>
<organism evidence="2 3">
    <name type="scientific">Candidatus Scalindua brodae</name>
    <dbReference type="NCBI Taxonomy" id="237368"/>
    <lineage>
        <taxon>Bacteria</taxon>
        <taxon>Pseudomonadati</taxon>
        <taxon>Planctomycetota</taxon>
        <taxon>Candidatus Brocadiia</taxon>
        <taxon>Candidatus Brocadiales</taxon>
        <taxon>Candidatus Scalinduaceae</taxon>
        <taxon>Candidatus Scalindua</taxon>
    </lineage>
</organism>
<evidence type="ECO:0000313" key="2">
    <source>
        <dbReference type="EMBL" id="KHE92323.1"/>
    </source>
</evidence>
<dbReference type="Gene3D" id="3.40.50.410">
    <property type="entry name" value="von Willebrand factor, type A domain"/>
    <property type="match status" value="1"/>
</dbReference>
<evidence type="ECO:0000259" key="1">
    <source>
        <dbReference type="Pfam" id="PF01882"/>
    </source>
</evidence>
<dbReference type="PANTHER" id="PTHR33608:SF6">
    <property type="entry name" value="BLL2464 PROTEIN"/>
    <property type="match status" value="1"/>
</dbReference>
<evidence type="ECO:0000313" key="3">
    <source>
        <dbReference type="Proteomes" id="UP000030652"/>
    </source>
</evidence>
<reference evidence="2 3" key="1">
    <citation type="submission" date="2014-10" db="EMBL/GenBank/DDBJ databases">
        <title>Draft genome of anammox bacterium scalindua brodae, obtained using differential coverage binning of sequence data from two enrichment reactors.</title>
        <authorList>
            <person name="Speth D.R."/>
            <person name="Russ L."/>
            <person name="Kartal B."/>
            <person name="Op den Camp H.J."/>
            <person name="Dutilh B.E."/>
            <person name="Jetten M.S."/>
        </authorList>
    </citation>
    <scope>NUCLEOTIDE SEQUENCE [LARGE SCALE GENOMIC DNA]</scope>
    <source>
        <strain evidence="2">RU1</strain>
    </source>
</reference>
<dbReference type="PATRIC" id="fig|237368.3.peg.2044"/>
<dbReference type="InterPro" id="IPR036465">
    <property type="entry name" value="vWFA_dom_sf"/>
</dbReference>
<dbReference type="Pfam" id="PF01882">
    <property type="entry name" value="DUF58"/>
    <property type="match status" value="1"/>
</dbReference>
<protein>
    <recommendedName>
        <fullName evidence="1">DUF58 domain-containing protein</fullName>
    </recommendedName>
</protein>
<feature type="domain" description="DUF58" evidence="1">
    <location>
        <begin position="42"/>
        <end position="251"/>
    </location>
</feature>
<dbReference type="Proteomes" id="UP000030652">
    <property type="component" value="Unassembled WGS sequence"/>
</dbReference>
<dbReference type="AlphaFoldDB" id="A0A0B0EMG7"/>
<gene>
    <name evidence="2" type="ORF">SCABRO_01880</name>
</gene>
<dbReference type="PANTHER" id="PTHR33608">
    <property type="entry name" value="BLL2464 PROTEIN"/>
    <property type="match status" value="1"/>
</dbReference>
<dbReference type="EMBL" id="JRYO01000135">
    <property type="protein sequence ID" value="KHE92323.1"/>
    <property type="molecule type" value="Genomic_DNA"/>
</dbReference>
<dbReference type="InterPro" id="IPR002881">
    <property type="entry name" value="DUF58"/>
</dbReference>
<dbReference type="eggNOG" id="COG1721">
    <property type="taxonomic scope" value="Bacteria"/>
</dbReference>
<name>A0A0B0EMG7_9BACT</name>
<accession>A0A0B0EMG7</accession>
<sequence>MIPKEILKKVKQIQIRSSRLVNDVLAGEYVSVFKGRGMEFDEVREYQPGDDIRTIDWNVTARLGYPYIKRYTEERELTIMFLVDLSFSGEFGSEKQFKNEIATEICAVLAFSAVRNNDKVGLILFTDKIEKFVPPKKGKTHVLRVIREVLYYKPENKGTDISIALEYLLKVTKRKTVCFLVSDFITEGFERVLRIANKRHDMIAVSITDPRELEIPNVGFVELEDAETGEIMLIDTSDRKIMERFNRFNVKNMEERVKLFRGMGVDLVDVRTDSSYVEPIMKFFRAREKRLQF</sequence>
<proteinExistence type="predicted"/>